<evidence type="ECO:0000313" key="3">
    <source>
        <dbReference type="EMBL" id="KHN73658.1"/>
    </source>
</evidence>
<name>A0A0B2UW96_TOXCA</name>
<evidence type="ECO:0000256" key="1">
    <source>
        <dbReference type="SAM" id="MobiDB-lite"/>
    </source>
</evidence>
<evidence type="ECO:0000256" key="2">
    <source>
        <dbReference type="SAM" id="SignalP"/>
    </source>
</evidence>
<feature type="region of interest" description="Disordered" evidence="1">
    <location>
        <begin position="166"/>
        <end position="185"/>
    </location>
</feature>
<feature type="compositionally biased region" description="Basic and acidic residues" evidence="1">
    <location>
        <begin position="254"/>
        <end position="267"/>
    </location>
</feature>
<keyword evidence="2" id="KW-0732">Signal</keyword>
<organism evidence="3 4">
    <name type="scientific">Toxocara canis</name>
    <name type="common">Canine roundworm</name>
    <dbReference type="NCBI Taxonomy" id="6265"/>
    <lineage>
        <taxon>Eukaryota</taxon>
        <taxon>Metazoa</taxon>
        <taxon>Ecdysozoa</taxon>
        <taxon>Nematoda</taxon>
        <taxon>Chromadorea</taxon>
        <taxon>Rhabditida</taxon>
        <taxon>Spirurina</taxon>
        <taxon>Ascaridomorpha</taxon>
        <taxon>Ascaridoidea</taxon>
        <taxon>Toxocaridae</taxon>
        <taxon>Toxocara</taxon>
    </lineage>
</organism>
<feature type="compositionally biased region" description="Basic residues" evidence="1">
    <location>
        <begin position="166"/>
        <end position="176"/>
    </location>
</feature>
<accession>A0A0B2UW96</accession>
<comment type="caution">
    <text evidence="3">The sequence shown here is derived from an EMBL/GenBank/DDBJ whole genome shotgun (WGS) entry which is preliminary data.</text>
</comment>
<sequence>MLRAMIMKAIAFLAVITTVWAVRQAGKENESEEQMPDTIWVGSPYGLIPYDIDWAYFNKTKEHVLREADKQRKATKARATQPPTLVANQKGSNEKAEANVTLEDVLLSTSTIEPLTTLQSTACTEEQEETTEITTKVREKEMKASDEEGGTHTSPPYQTALVISHTHRAHRPRLPHPPRNTTLRSNKNTTLSVTQRTFPRIPYRGNSGTKKPIMHKSSEEVRQTNAGLTSAKPGYEASKGVVKTPSRGSKAGGHRNEKQSDVTKNEEEASLSDEELTVNITKEARNETRRGHEAIAYQDQRNGNCDTVADILALSNYLQLRIIDSLLSGSVSWPRDERGQFRGMVNHMRRKLQLISKKSSDKEQFKIIRGHLVQYMRDNKDRRELILRIPIGDWGTVLQLLDCLKKKKL</sequence>
<evidence type="ECO:0000313" key="4">
    <source>
        <dbReference type="Proteomes" id="UP000031036"/>
    </source>
</evidence>
<proteinExistence type="predicted"/>
<feature type="signal peptide" evidence="2">
    <location>
        <begin position="1"/>
        <end position="21"/>
    </location>
</feature>
<protein>
    <submittedName>
        <fullName evidence="3">Uncharacterized protein</fullName>
    </submittedName>
</protein>
<feature type="chain" id="PRO_5002079364" evidence="2">
    <location>
        <begin position="22"/>
        <end position="409"/>
    </location>
</feature>
<reference evidence="3 4" key="1">
    <citation type="submission" date="2014-11" db="EMBL/GenBank/DDBJ databases">
        <title>Genetic blueprint of the zoonotic pathogen Toxocara canis.</title>
        <authorList>
            <person name="Zhu X.-Q."/>
            <person name="Korhonen P.K."/>
            <person name="Cai H."/>
            <person name="Young N.D."/>
            <person name="Nejsum P."/>
            <person name="von Samson-Himmelstjerna G."/>
            <person name="Boag P.R."/>
            <person name="Tan P."/>
            <person name="Li Q."/>
            <person name="Min J."/>
            <person name="Yang Y."/>
            <person name="Wang X."/>
            <person name="Fang X."/>
            <person name="Hall R.S."/>
            <person name="Hofmann A."/>
            <person name="Sternberg P.W."/>
            <person name="Jex A.R."/>
            <person name="Gasser R.B."/>
        </authorList>
    </citation>
    <scope>NUCLEOTIDE SEQUENCE [LARGE SCALE GENOMIC DNA]</scope>
    <source>
        <strain evidence="3">PN_DK_2014</strain>
    </source>
</reference>
<feature type="region of interest" description="Disordered" evidence="1">
    <location>
        <begin position="199"/>
        <end position="273"/>
    </location>
</feature>
<dbReference type="AlphaFoldDB" id="A0A0B2UW96"/>
<dbReference type="Proteomes" id="UP000031036">
    <property type="component" value="Unassembled WGS sequence"/>
</dbReference>
<dbReference type="EMBL" id="JPKZ01003092">
    <property type="protein sequence ID" value="KHN73658.1"/>
    <property type="molecule type" value="Genomic_DNA"/>
</dbReference>
<gene>
    <name evidence="3" type="ORF">Tcan_13038</name>
</gene>
<keyword evidence="4" id="KW-1185">Reference proteome</keyword>